<evidence type="ECO:0000313" key="1">
    <source>
        <dbReference type="EMBL" id="PNR30910.1"/>
    </source>
</evidence>
<keyword evidence="3" id="KW-1185">Reference proteome</keyword>
<name>A0A2K1INR2_PHYPA</name>
<sequence length="59" mass="6702">MGRINSQHERGDSGGAVTCIRRRVPAVHHTSLFVDEESEHTRNLSRYRVCSSVEFNSET</sequence>
<organism evidence="1">
    <name type="scientific">Physcomitrium patens</name>
    <name type="common">Spreading-leaved earth moss</name>
    <name type="synonym">Physcomitrella patens</name>
    <dbReference type="NCBI Taxonomy" id="3218"/>
    <lineage>
        <taxon>Eukaryota</taxon>
        <taxon>Viridiplantae</taxon>
        <taxon>Streptophyta</taxon>
        <taxon>Embryophyta</taxon>
        <taxon>Bryophyta</taxon>
        <taxon>Bryophytina</taxon>
        <taxon>Bryopsida</taxon>
        <taxon>Funariidae</taxon>
        <taxon>Funariales</taxon>
        <taxon>Funariaceae</taxon>
        <taxon>Physcomitrium</taxon>
    </lineage>
</organism>
<accession>A0A2K1INR2</accession>
<evidence type="ECO:0000313" key="3">
    <source>
        <dbReference type="Proteomes" id="UP000006727"/>
    </source>
</evidence>
<dbReference type="EMBL" id="ABEU02000022">
    <property type="protein sequence ID" value="PNR30910.1"/>
    <property type="molecule type" value="Genomic_DNA"/>
</dbReference>
<dbReference type="InParanoid" id="A0A2K1INR2"/>
<dbReference type="Gramene" id="Pp3c22_16611V3.1">
    <property type="protein sequence ID" value="Pp3c22_16611V3.1"/>
    <property type="gene ID" value="Pp3c22_16611"/>
</dbReference>
<protein>
    <submittedName>
        <fullName evidence="1 2">Uncharacterized protein</fullName>
    </submittedName>
</protein>
<reference evidence="1 3" key="2">
    <citation type="journal article" date="2018" name="Plant J.">
        <title>The Physcomitrella patens chromosome-scale assembly reveals moss genome structure and evolution.</title>
        <authorList>
            <person name="Lang D."/>
            <person name="Ullrich K.K."/>
            <person name="Murat F."/>
            <person name="Fuchs J."/>
            <person name="Jenkins J."/>
            <person name="Haas F.B."/>
            <person name="Piednoel M."/>
            <person name="Gundlach H."/>
            <person name="Van Bel M."/>
            <person name="Meyberg R."/>
            <person name="Vives C."/>
            <person name="Morata J."/>
            <person name="Symeonidi A."/>
            <person name="Hiss M."/>
            <person name="Muchero W."/>
            <person name="Kamisugi Y."/>
            <person name="Saleh O."/>
            <person name="Blanc G."/>
            <person name="Decker E.L."/>
            <person name="van Gessel N."/>
            <person name="Grimwood J."/>
            <person name="Hayes R.D."/>
            <person name="Graham S.W."/>
            <person name="Gunter L.E."/>
            <person name="McDaniel S.F."/>
            <person name="Hoernstein S.N.W."/>
            <person name="Larsson A."/>
            <person name="Li F.W."/>
            <person name="Perroud P.F."/>
            <person name="Phillips J."/>
            <person name="Ranjan P."/>
            <person name="Rokshar D.S."/>
            <person name="Rothfels C.J."/>
            <person name="Schneider L."/>
            <person name="Shu S."/>
            <person name="Stevenson D.W."/>
            <person name="Thummler F."/>
            <person name="Tillich M."/>
            <person name="Villarreal Aguilar J.C."/>
            <person name="Widiez T."/>
            <person name="Wong G.K."/>
            <person name="Wymore A."/>
            <person name="Zhang Y."/>
            <person name="Zimmer A.D."/>
            <person name="Quatrano R.S."/>
            <person name="Mayer K.F.X."/>
            <person name="Goodstein D."/>
            <person name="Casacuberta J.M."/>
            <person name="Vandepoele K."/>
            <person name="Reski R."/>
            <person name="Cuming A.C."/>
            <person name="Tuskan G.A."/>
            <person name="Maumus F."/>
            <person name="Salse J."/>
            <person name="Schmutz J."/>
            <person name="Rensing S.A."/>
        </authorList>
    </citation>
    <scope>NUCLEOTIDE SEQUENCE [LARGE SCALE GENOMIC DNA]</scope>
    <source>
        <strain evidence="2 3">cv. Gransden 2004</strain>
    </source>
</reference>
<dbReference type="AlphaFoldDB" id="A0A2K1INR2"/>
<gene>
    <name evidence="1" type="ORF">PHYPA_027226</name>
</gene>
<dbReference type="Proteomes" id="UP000006727">
    <property type="component" value="Chromosome 22"/>
</dbReference>
<dbReference type="EnsemblPlants" id="Pp3c22_16611V3.1">
    <property type="protein sequence ID" value="Pp3c22_16611V3.1"/>
    <property type="gene ID" value="Pp3c22_16611"/>
</dbReference>
<evidence type="ECO:0000313" key="2">
    <source>
        <dbReference type="EnsemblPlants" id="Pp3c22_16611V3.1"/>
    </source>
</evidence>
<reference evidence="1 3" key="1">
    <citation type="journal article" date="2008" name="Science">
        <title>The Physcomitrella genome reveals evolutionary insights into the conquest of land by plants.</title>
        <authorList>
            <person name="Rensing S."/>
            <person name="Lang D."/>
            <person name="Zimmer A."/>
            <person name="Terry A."/>
            <person name="Salamov A."/>
            <person name="Shapiro H."/>
            <person name="Nishiyama T."/>
            <person name="Perroud P.-F."/>
            <person name="Lindquist E."/>
            <person name="Kamisugi Y."/>
            <person name="Tanahashi T."/>
            <person name="Sakakibara K."/>
            <person name="Fujita T."/>
            <person name="Oishi K."/>
            <person name="Shin-I T."/>
            <person name="Kuroki Y."/>
            <person name="Toyoda A."/>
            <person name="Suzuki Y."/>
            <person name="Hashimoto A."/>
            <person name="Yamaguchi K."/>
            <person name="Sugano A."/>
            <person name="Kohara Y."/>
            <person name="Fujiyama A."/>
            <person name="Anterola A."/>
            <person name="Aoki S."/>
            <person name="Ashton N."/>
            <person name="Barbazuk W.B."/>
            <person name="Barker E."/>
            <person name="Bennetzen J."/>
            <person name="Bezanilla M."/>
            <person name="Blankenship R."/>
            <person name="Cho S.H."/>
            <person name="Dutcher S."/>
            <person name="Estelle M."/>
            <person name="Fawcett J.A."/>
            <person name="Gundlach H."/>
            <person name="Hanada K."/>
            <person name="Heyl A."/>
            <person name="Hicks K.A."/>
            <person name="Hugh J."/>
            <person name="Lohr M."/>
            <person name="Mayer K."/>
            <person name="Melkozernov A."/>
            <person name="Murata T."/>
            <person name="Nelson D."/>
            <person name="Pils B."/>
            <person name="Prigge M."/>
            <person name="Reiss B."/>
            <person name="Renner T."/>
            <person name="Rombauts S."/>
            <person name="Rushton P."/>
            <person name="Sanderfoot A."/>
            <person name="Schween G."/>
            <person name="Shiu S.-H."/>
            <person name="Stueber K."/>
            <person name="Theodoulou F.L."/>
            <person name="Tu H."/>
            <person name="Van de Peer Y."/>
            <person name="Verrier P.J."/>
            <person name="Waters E."/>
            <person name="Wood A."/>
            <person name="Yang L."/>
            <person name="Cove D."/>
            <person name="Cuming A."/>
            <person name="Hasebe M."/>
            <person name="Lucas S."/>
            <person name="Mishler D.B."/>
            <person name="Reski R."/>
            <person name="Grigoriev I."/>
            <person name="Quatrano R.S."/>
            <person name="Boore J.L."/>
        </authorList>
    </citation>
    <scope>NUCLEOTIDE SEQUENCE [LARGE SCALE GENOMIC DNA]</scope>
    <source>
        <strain evidence="2 3">cv. Gransden 2004</strain>
    </source>
</reference>
<proteinExistence type="predicted"/>
<reference evidence="2" key="3">
    <citation type="submission" date="2020-12" db="UniProtKB">
        <authorList>
            <consortium name="EnsemblPlants"/>
        </authorList>
    </citation>
    <scope>IDENTIFICATION</scope>
</reference>